<sequence length="150" mass="16925">MEFELQYWHWLVFGMVLIIAEMFLASFTLFWFGLGALVVAGLMGVFPALPLPWQLVLWALSSIVFTLLWFRYLKPLMADKSKAGNASEAIKGEVGQVIVLPVDDKRGVVRFTTPLLGDDEWPFICRNTVALGDRVYVTDISGNTLIVEKR</sequence>
<keyword evidence="4 5" id="KW-0472">Membrane</keyword>
<dbReference type="InterPro" id="IPR052165">
    <property type="entry name" value="Membrane_assoc_protease"/>
</dbReference>
<accession>A0A3N1P6R4</accession>
<dbReference type="Pfam" id="PF01957">
    <property type="entry name" value="NfeD"/>
    <property type="match status" value="1"/>
</dbReference>
<evidence type="ECO:0000313" key="8">
    <source>
        <dbReference type="Proteomes" id="UP000268033"/>
    </source>
</evidence>
<organism evidence="7 8">
    <name type="scientific">Gallaecimonas pentaromativorans</name>
    <dbReference type="NCBI Taxonomy" id="584787"/>
    <lineage>
        <taxon>Bacteria</taxon>
        <taxon>Pseudomonadati</taxon>
        <taxon>Pseudomonadota</taxon>
        <taxon>Gammaproteobacteria</taxon>
        <taxon>Enterobacterales</taxon>
        <taxon>Gallaecimonadaceae</taxon>
        <taxon>Gallaecimonas</taxon>
    </lineage>
</organism>
<dbReference type="AlphaFoldDB" id="A0A3N1P6R4"/>
<name>A0A3N1P6R4_9GAMM</name>
<feature type="domain" description="NfeD-like C-terminal" evidence="6">
    <location>
        <begin position="88"/>
        <end position="149"/>
    </location>
</feature>
<evidence type="ECO:0000256" key="3">
    <source>
        <dbReference type="ARBA" id="ARBA00022989"/>
    </source>
</evidence>
<dbReference type="PANTHER" id="PTHR33507:SF3">
    <property type="entry name" value="INNER MEMBRANE PROTEIN YBBJ"/>
    <property type="match status" value="1"/>
</dbReference>
<protein>
    <recommendedName>
        <fullName evidence="6">NfeD-like C-terminal domain-containing protein</fullName>
    </recommendedName>
</protein>
<evidence type="ECO:0000256" key="2">
    <source>
        <dbReference type="ARBA" id="ARBA00022692"/>
    </source>
</evidence>
<dbReference type="SUPFAM" id="SSF141322">
    <property type="entry name" value="NfeD domain-like"/>
    <property type="match status" value="1"/>
</dbReference>
<dbReference type="InterPro" id="IPR002810">
    <property type="entry name" value="NfeD-like_C"/>
</dbReference>
<keyword evidence="2 5" id="KW-0812">Transmembrane</keyword>
<evidence type="ECO:0000259" key="6">
    <source>
        <dbReference type="Pfam" id="PF01957"/>
    </source>
</evidence>
<gene>
    <name evidence="7" type="ORF">EDC28_10794</name>
</gene>
<dbReference type="Proteomes" id="UP000268033">
    <property type="component" value="Unassembled WGS sequence"/>
</dbReference>
<evidence type="ECO:0000313" key="7">
    <source>
        <dbReference type="EMBL" id="ROQ24213.1"/>
    </source>
</evidence>
<keyword evidence="8" id="KW-1185">Reference proteome</keyword>
<proteinExistence type="predicted"/>
<dbReference type="OrthoDB" id="8536525at2"/>
<dbReference type="STRING" id="584787.GCA_001247655_00711"/>
<dbReference type="PANTHER" id="PTHR33507">
    <property type="entry name" value="INNER MEMBRANE PROTEIN YBBJ"/>
    <property type="match status" value="1"/>
</dbReference>
<feature type="transmembrane region" description="Helical" evidence="5">
    <location>
        <begin position="29"/>
        <end position="49"/>
    </location>
</feature>
<evidence type="ECO:0000256" key="5">
    <source>
        <dbReference type="SAM" id="Phobius"/>
    </source>
</evidence>
<comment type="caution">
    <text evidence="7">The sequence shown here is derived from an EMBL/GenBank/DDBJ whole genome shotgun (WGS) entry which is preliminary data.</text>
</comment>
<dbReference type="GO" id="GO:0005886">
    <property type="term" value="C:plasma membrane"/>
    <property type="evidence" value="ECO:0007669"/>
    <property type="project" value="TreeGrafter"/>
</dbReference>
<dbReference type="RefSeq" id="WP_050659621.1">
    <property type="nucleotide sequence ID" value="NZ_JBLXAC010000010.1"/>
</dbReference>
<evidence type="ECO:0000256" key="4">
    <source>
        <dbReference type="ARBA" id="ARBA00023136"/>
    </source>
</evidence>
<keyword evidence="3 5" id="KW-1133">Transmembrane helix</keyword>
<feature type="transmembrane region" description="Helical" evidence="5">
    <location>
        <begin position="55"/>
        <end position="73"/>
    </location>
</feature>
<reference evidence="7 8" key="1">
    <citation type="submission" date="2018-11" db="EMBL/GenBank/DDBJ databases">
        <title>Genomic Encyclopedia of Type Strains, Phase IV (KMG-IV): sequencing the most valuable type-strain genomes for metagenomic binning, comparative biology and taxonomic classification.</title>
        <authorList>
            <person name="Goeker M."/>
        </authorList>
    </citation>
    <scope>NUCLEOTIDE SEQUENCE [LARGE SCALE GENOMIC DNA]</scope>
    <source>
        <strain evidence="7 8">DSM 21945</strain>
    </source>
</reference>
<evidence type="ECO:0000256" key="1">
    <source>
        <dbReference type="ARBA" id="ARBA00004141"/>
    </source>
</evidence>
<dbReference type="Gene3D" id="2.40.50.140">
    <property type="entry name" value="Nucleic acid-binding proteins"/>
    <property type="match status" value="1"/>
</dbReference>
<dbReference type="EMBL" id="RJUL01000007">
    <property type="protein sequence ID" value="ROQ24213.1"/>
    <property type="molecule type" value="Genomic_DNA"/>
</dbReference>
<comment type="subcellular location">
    <subcellularLocation>
        <location evidence="1">Membrane</location>
        <topology evidence="1">Multi-pass membrane protein</topology>
    </subcellularLocation>
</comment>
<dbReference type="InterPro" id="IPR012340">
    <property type="entry name" value="NA-bd_OB-fold"/>
</dbReference>
<feature type="transmembrane region" description="Helical" evidence="5">
    <location>
        <begin position="6"/>
        <end position="24"/>
    </location>
</feature>